<reference evidence="8 9" key="1">
    <citation type="journal article" date="2019" name="Int. J. Syst. Evol. Microbiol.">
        <title>The Global Catalogue of Microorganisms (GCM) 10K type strain sequencing project: providing services to taxonomists for standard genome sequencing and annotation.</title>
        <authorList>
            <consortium name="The Broad Institute Genomics Platform"/>
            <consortium name="The Broad Institute Genome Sequencing Center for Infectious Disease"/>
            <person name="Wu L."/>
            <person name="Ma J."/>
        </authorList>
    </citation>
    <scope>NUCLEOTIDE SEQUENCE [LARGE SCALE GENOMIC DNA]</scope>
    <source>
        <strain evidence="8 9">JCM 15608</strain>
    </source>
</reference>
<protein>
    <submittedName>
        <fullName evidence="8">Family 20 glycosylhydrolase</fullName>
    </submittedName>
</protein>
<dbReference type="Gene3D" id="3.30.379.10">
    <property type="entry name" value="Chitobiase/beta-hexosaminidase domain 2-like"/>
    <property type="match status" value="1"/>
</dbReference>
<dbReference type="Pfam" id="PF14845">
    <property type="entry name" value="Glycohydro_20b2"/>
    <property type="match status" value="1"/>
</dbReference>
<dbReference type="SUPFAM" id="SSF55545">
    <property type="entry name" value="beta-N-acetylhexosaminidase-like domain"/>
    <property type="match status" value="1"/>
</dbReference>
<evidence type="ECO:0000313" key="9">
    <source>
        <dbReference type="Proteomes" id="UP001500021"/>
    </source>
</evidence>
<evidence type="ECO:0000259" key="6">
    <source>
        <dbReference type="Pfam" id="PF00728"/>
    </source>
</evidence>
<dbReference type="InterPro" id="IPR025705">
    <property type="entry name" value="Beta_hexosaminidase_sua/sub"/>
</dbReference>
<evidence type="ECO:0000256" key="5">
    <source>
        <dbReference type="SAM" id="SignalP"/>
    </source>
</evidence>
<feature type="signal peptide" evidence="5">
    <location>
        <begin position="1"/>
        <end position="26"/>
    </location>
</feature>
<gene>
    <name evidence="8" type="ORF">GCM10009111_31300</name>
</gene>
<dbReference type="PRINTS" id="PR00738">
    <property type="entry name" value="GLHYDRLASE20"/>
</dbReference>
<name>A0ABN1LAH5_9GAMM</name>
<keyword evidence="4" id="KW-0326">Glycosidase</keyword>
<dbReference type="InterPro" id="IPR017853">
    <property type="entry name" value="GH"/>
</dbReference>
<comment type="similarity">
    <text evidence="1">Belongs to the glycosyl hydrolase 20 family.</text>
</comment>
<dbReference type="RefSeq" id="WP_343818702.1">
    <property type="nucleotide sequence ID" value="NZ_BAAAFA010000012.1"/>
</dbReference>
<sequence length="852" mass="96000">MRRLSSFLPLITLKLGLTVMCFSAFAQKATIESCLGLMPCPQQIEIKDGLYHLSVAPKVFIQGMSEQRQKVALARLNRHLKKINGFAFQKLEVTNTKKSADIVVLVHSANQTYQLPALGDDESYQLTINSSKILLNANSEFGALQGLTTLVQLAALPHGARPFITDNVHAKTDALALTQANINDKPRFKWRGFLLDSSRHFMPVATVKRQLDGMAGAKLNVFHWHLTDDQGWRIESKAYPKLHQLASDNLYYSQAEIKSVVAYASDLGIRVVPEFDIPGHASAIAVAYPALMAEQKVYEMERHWGVFEPLLDVSNENVYLFVDKMVQEITTLFPDAYLHIGGDEVNPKQWQENADIQALMVKEGLHDSEDLHRFFNGKVQKILMKHQRKMMGWDEILHKDLPKDVVVQSWRGLESINHIAGQGYQALLSAGYYIDQPQPTSYHYRNDPLAYTNHQGLNKPTQINKAGHQTWQSFSFTMPRLKGSSVRGELTLITDNNNGVDKSDTATNFSAYLKLNDHFYKEVTLLSSLSEFKANKVVFNYDSWMGAMRFELDTSNSAALQGVIFVGNSYYPLVAKTNSSQKATVVNQINLLPLLSNEQAKNILGGEATLWAEMIDENNVDLRAWPRLFAIAERFWSAKSLTDSNYMYQRLHYIDDYAANVLGLQHKQQQQDGFKQLLNDNTSAEEVVNDIAVLTEFSQVLAPAQYYTRHHIKYQQNQYHQQAPLNLYVDYLAVESFSLLALKRQLQAYQQGNKSALDVIESSILAWQQSEPSLAALIAKHEKLADLSGYVADFKRLNNLGLQVISACKQGLPLSQSQQLAINQQVLAIQSKQQEIVLATAPVIRELMASCQ</sequence>
<keyword evidence="2" id="KW-0378">Hydrolase</keyword>
<dbReference type="InterPro" id="IPR015883">
    <property type="entry name" value="Glyco_hydro_20_cat"/>
</dbReference>
<keyword evidence="5" id="KW-0732">Signal</keyword>
<comment type="caution">
    <text evidence="8">The sequence shown here is derived from an EMBL/GenBank/DDBJ whole genome shotgun (WGS) entry which is preliminary data.</text>
</comment>
<evidence type="ECO:0000256" key="3">
    <source>
        <dbReference type="ARBA" id="ARBA00023180"/>
    </source>
</evidence>
<dbReference type="Pfam" id="PF00728">
    <property type="entry name" value="Glyco_hydro_20"/>
    <property type="match status" value="2"/>
</dbReference>
<organism evidence="8 9">
    <name type="scientific">Colwellia asteriadis</name>
    <dbReference type="NCBI Taxonomy" id="517723"/>
    <lineage>
        <taxon>Bacteria</taxon>
        <taxon>Pseudomonadati</taxon>
        <taxon>Pseudomonadota</taxon>
        <taxon>Gammaproteobacteria</taxon>
        <taxon>Alteromonadales</taxon>
        <taxon>Colwelliaceae</taxon>
        <taxon>Colwellia</taxon>
    </lineage>
</organism>
<dbReference type="Proteomes" id="UP001500021">
    <property type="component" value="Unassembled WGS sequence"/>
</dbReference>
<feature type="domain" description="Glycoside hydrolase family 20 catalytic" evidence="6">
    <location>
        <begin position="578"/>
        <end position="638"/>
    </location>
</feature>
<evidence type="ECO:0000259" key="7">
    <source>
        <dbReference type="Pfam" id="PF14845"/>
    </source>
</evidence>
<dbReference type="SUPFAM" id="SSF51445">
    <property type="entry name" value="(Trans)glycosidases"/>
    <property type="match status" value="2"/>
</dbReference>
<dbReference type="EMBL" id="BAAAFA010000012">
    <property type="protein sequence ID" value="GAA0822667.1"/>
    <property type="molecule type" value="Genomic_DNA"/>
</dbReference>
<evidence type="ECO:0000256" key="2">
    <source>
        <dbReference type="ARBA" id="ARBA00022801"/>
    </source>
</evidence>
<evidence type="ECO:0000313" key="8">
    <source>
        <dbReference type="EMBL" id="GAA0822667.1"/>
    </source>
</evidence>
<dbReference type="InterPro" id="IPR029019">
    <property type="entry name" value="HEX_eukaryotic_N"/>
</dbReference>
<feature type="chain" id="PRO_5046026475" evidence="5">
    <location>
        <begin position="27"/>
        <end position="852"/>
    </location>
</feature>
<dbReference type="Gene3D" id="3.20.20.80">
    <property type="entry name" value="Glycosidases"/>
    <property type="match status" value="2"/>
</dbReference>
<feature type="domain" description="Glycoside hydrolase family 20 catalytic" evidence="6">
    <location>
        <begin position="188"/>
        <end position="458"/>
    </location>
</feature>
<keyword evidence="9" id="KW-1185">Reference proteome</keyword>
<dbReference type="InterPro" id="IPR029018">
    <property type="entry name" value="Hex-like_dom2"/>
</dbReference>
<evidence type="ECO:0000256" key="1">
    <source>
        <dbReference type="ARBA" id="ARBA00006285"/>
    </source>
</evidence>
<dbReference type="PANTHER" id="PTHR22600:SF21">
    <property type="entry name" value="BETA-HEXOSAMINIDASE A"/>
    <property type="match status" value="1"/>
</dbReference>
<feature type="domain" description="Beta-hexosaminidase eukaryotic type N-terminal" evidence="7">
    <location>
        <begin position="37"/>
        <end position="153"/>
    </location>
</feature>
<accession>A0ABN1LAH5</accession>
<dbReference type="PANTHER" id="PTHR22600">
    <property type="entry name" value="BETA-HEXOSAMINIDASE"/>
    <property type="match status" value="1"/>
</dbReference>
<evidence type="ECO:0000256" key="4">
    <source>
        <dbReference type="ARBA" id="ARBA00023295"/>
    </source>
</evidence>
<proteinExistence type="inferred from homology"/>
<keyword evidence="3" id="KW-0325">Glycoprotein</keyword>